<dbReference type="EMBL" id="DXDX01000179">
    <property type="protein sequence ID" value="HIY22190.1"/>
    <property type="molecule type" value="Genomic_DNA"/>
</dbReference>
<feature type="non-terminal residue" evidence="1">
    <location>
        <position position="82"/>
    </location>
</feature>
<evidence type="ECO:0000313" key="2">
    <source>
        <dbReference type="Proteomes" id="UP000823868"/>
    </source>
</evidence>
<evidence type="ECO:0000313" key="1">
    <source>
        <dbReference type="EMBL" id="HIY22190.1"/>
    </source>
</evidence>
<organism evidence="1 2">
    <name type="scientific">Candidatus Flavonifractor merdigallinarum</name>
    <dbReference type="NCBI Taxonomy" id="2838589"/>
    <lineage>
        <taxon>Bacteria</taxon>
        <taxon>Bacillati</taxon>
        <taxon>Bacillota</taxon>
        <taxon>Clostridia</taxon>
        <taxon>Eubacteriales</taxon>
        <taxon>Oscillospiraceae</taxon>
        <taxon>Flavonifractor</taxon>
    </lineage>
</organism>
<dbReference type="AlphaFoldDB" id="A0A9D2C062"/>
<protein>
    <submittedName>
        <fullName evidence="1">Uncharacterized protein</fullName>
    </submittedName>
</protein>
<name>A0A9D2C062_9FIRM</name>
<dbReference type="Proteomes" id="UP000823868">
    <property type="component" value="Unassembled WGS sequence"/>
</dbReference>
<reference evidence="1" key="1">
    <citation type="journal article" date="2021" name="PeerJ">
        <title>Extensive microbial diversity within the chicken gut microbiome revealed by metagenomics and culture.</title>
        <authorList>
            <person name="Gilroy R."/>
            <person name="Ravi A."/>
            <person name="Getino M."/>
            <person name="Pursley I."/>
            <person name="Horton D.L."/>
            <person name="Alikhan N.F."/>
            <person name="Baker D."/>
            <person name="Gharbi K."/>
            <person name="Hall N."/>
            <person name="Watson M."/>
            <person name="Adriaenssens E.M."/>
            <person name="Foster-Nyarko E."/>
            <person name="Jarju S."/>
            <person name="Secka A."/>
            <person name="Antonio M."/>
            <person name="Oren A."/>
            <person name="Chaudhuri R.R."/>
            <person name="La Ragione R."/>
            <person name="Hildebrand F."/>
            <person name="Pallen M.J."/>
        </authorList>
    </citation>
    <scope>NUCLEOTIDE SEQUENCE</scope>
    <source>
        <strain evidence="1">ChiBcec16_6824</strain>
    </source>
</reference>
<proteinExistence type="predicted"/>
<sequence>MVRVIMGVKGTGKTKQMIELINSAVQSEHGNVVCIERGAKLTYDIHSKIRLVEASQYDMGSYDFMKGFISGLYAGNYDITHV</sequence>
<comment type="caution">
    <text evidence="1">The sequence shown here is derived from an EMBL/GenBank/DDBJ whole genome shotgun (WGS) entry which is preliminary data.</text>
</comment>
<gene>
    <name evidence="1" type="ORF">H9841_09875</name>
</gene>
<accession>A0A9D2C062</accession>
<reference evidence="1" key="2">
    <citation type="submission" date="2021-04" db="EMBL/GenBank/DDBJ databases">
        <authorList>
            <person name="Gilroy R."/>
        </authorList>
    </citation>
    <scope>NUCLEOTIDE SEQUENCE</scope>
    <source>
        <strain evidence="1">ChiBcec16_6824</strain>
    </source>
</reference>